<evidence type="ECO:0000313" key="3">
    <source>
        <dbReference type="Proteomes" id="UP000011625"/>
    </source>
</evidence>
<organism evidence="2 3">
    <name type="scientific">Halococcus salifodinae DSM 8989</name>
    <dbReference type="NCBI Taxonomy" id="1227456"/>
    <lineage>
        <taxon>Archaea</taxon>
        <taxon>Methanobacteriati</taxon>
        <taxon>Methanobacteriota</taxon>
        <taxon>Stenosarchaea group</taxon>
        <taxon>Halobacteria</taxon>
        <taxon>Halobacteriales</taxon>
        <taxon>Halococcaceae</taxon>
        <taxon>Halococcus</taxon>
    </lineage>
</organism>
<dbReference type="AlphaFoldDB" id="M0N9L3"/>
<accession>M0N9L3</accession>
<evidence type="ECO:0000256" key="1">
    <source>
        <dbReference type="SAM" id="MobiDB-lite"/>
    </source>
</evidence>
<reference evidence="2 3" key="1">
    <citation type="journal article" date="2014" name="PLoS Genet.">
        <title>Phylogenetically driven sequencing of extremely halophilic archaea reveals strategies for static and dynamic osmo-response.</title>
        <authorList>
            <person name="Becker E.A."/>
            <person name="Seitzer P.M."/>
            <person name="Tritt A."/>
            <person name="Larsen D."/>
            <person name="Krusor M."/>
            <person name="Yao A.I."/>
            <person name="Wu D."/>
            <person name="Madern D."/>
            <person name="Eisen J.A."/>
            <person name="Darling A.E."/>
            <person name="Facciotti M.T."/>
        </authorList>
    </citation>
    <scope>NUCLEOTIDE SEQUENCE [LARGE SCALE GENOMIC DNA]</scope>
    <source>
        <strain evidence="2 3">DSM 8989</strain>
    </source>
</reference>
<name>M0N9L3_9EURY</name>
<comment type="caution">
    <text evidence="2">The sequence shown here is derived from an EMBL/GenBank/DDBJ whole genome shotgun (WGS) entry which is preliminary data.</text>
</comment>
<dbReference type="Proteomes" id="UP000011625">
    <property type="component" value="Unassembled WGS sequence"/>
</dbReference>
<feature type="region of interest" description="Disordered" evidence="1">
    <location>
        <begin position="122"/>
        <end position="143"/>
    </location>
</feature>
<proteinExistence type="predicted"/>
<dbReference type="EMBL" id="AOME01000026">
    <property type="protein sequence ID" value="EMA54642.1"/>
    <property type="molecule type" value="Genomic_DNA"/>
</dbReference>
<dbReference type="Pfam" id="PF25943">
    <property type="entry name" value="DUF7983"/>
    <property type="match status" value="1"/>
</dbReference>
<evidence type="ECO:0008006" key="4">
    <source>
        <dbReference type="Google" id="ProtNLM"/>
    </source>
</evidence>
<dbReference type="PATRIC" id="fig|1227456.3.peg.1036"/>
<dbReference type="InterPro" id="IPR058289">
    <property type="entry name" value="DUF7983"/>
</dbReference>
<protein>
    <recommendedName>
        <fullName evidence="4">DUF2800 domain-containing protein</fullName>
    </recommendedName>
</protein>
<gene>
    <name evidence="2" type="ORF">C450_05090</name>
</gene>
<keyword evidence="3" id="KW-1185">Reference proteome</keyword>
<sequence>MDMAAPFGATWGTLIERCEDLPEDATLITPLSTTRFRVTNVQQQRIIVEDTDTGDSQPLQREQFEALVEHTRDSAGEGYDLERLPPKAEPYAAVLALHPRYVLDQEEGRIIELEEADESAVLDETPHLSTTTEDEQSDERAEPDVSVYADALLLIDALEREDPTDLDTIDTPELVNLYTLLSDVQRNANDLRKDVTDVLLDRVQHDRPAHGQYGSVQRTTRHQRSLKDDETVLEAFEDTGIDREQVLGVDREKVDEALDVVPLSESAVYDISESEYVRKADVDEERKETRLQGLKDRLAVSDDPEAEVLRQEIDRLEQEIEELTEFSPGSAFATESDES</sequence>
<evidence type="ECO:0000313" key="2">
    <source>
        <dbReference type="EMBL" id="EMA54642.1"/>
    </source>
</evidence>